<organism evidence="3 4">
    <name type="scientific">Candidatus Cellulosilyticum pullistercoris</name>
    <dbReference type="NCBI Taxonomy" id="2838521"/>
    <lineage>
        <taxon>Bacteria</taxon>
        <taxon>Bacillati</taxon>
        <taxon>Bacillota</taxon>
        <taxon>Clostridia</taxon>
        <taxon>Lachnospirales</taxon>
        <taxon>Cellulosilyticaceae</taxon>
        <taxon>Cellulosilyticum</taxon>
    </lineage>
</organism>
<dbReference type="Proteomes" id="UP000824229">
    <property type="component" value="Unassembled WGS sequence"/>
</dbReference>
<evidence type="ECO:0000313" key="3">
    <source>
        <dbReference type="EMBL" id="MBU3803179.1"/>
    </source>
</evidence>
<reference evidence="3" key="2">
    <citation type="submission" date="2021-04" db="EMBL/GenBank/DDBJ databases">
        <authorList>
            <person name="Gilroy R."/>
        </authorList>
    </citation>
    <scope>NUCLEOTIDE SEQUENCE</scope>
    <source>
        <strain evidence="3">B5-657</strain>
    </source>
</reference>
<dbReference type="InterPro" id="IPR000086">
    <property type="entry name" value="NUDIX_hydrolase_dom"/>
</dbReference>
<feature type="domain" description="Nudix hydrolase" evidence="2">
    <location>
        <begin position="55"/>
        <end position="189"/>
    </location>
</feature>
<dbReference type="GO" id="GO:0016787">
    <property type="term" value="F:hydrolase activity"/>
    <property type="evidence" value="ECO:0007669"/>
    <property type="project" value="UniProtKB-KW"/>
</dbReference>
<reference evidence="3" key="1">
    <citation type="journal article" date="2021" name="PeerJ">
        <title>Extensive microbial diversity within the chicken gut microbiome revealed by metagenomics and culture.</title>
        <authorList>
            <person name="Gilroy R."/>
            <person name="Ravi A."/>
            <person name="Getino M."/>
            <person name="Pursley I."/>
            <person name="Horton D.L."/>
            <person name="Alikhan N.F."/>
            <person name="Baker D."/>
            <person name="Gharbi K."/>
            <person name="Hall N."/>
            <person name="Watson M."/>
            <person name="Adriaenssens E.M."/>
            <person name="Foster-Nyarko E."/>
            <person name="Jarju S."/>
            <person name="Secka A."/>
            <person name="Antonio M."/>
            <person name="Oren A."/>
            <person name="Chaudhuri R.R."/>
            <person name="La Ragione R."/>
            <person name="Hildebrand F."/>
            <person name="Pallen M.J."/>
        </authorList>
    </citation>
    <scope>NUCLEOTIDE SEQUENCE</scope>
    <source>
        <strain evidence="3">B5-657</strain>
    </source>
</reference>
<protein>
    <submittedName>
        <fullName evidence="3">NUDIX hydrolase</fullName>
    </submittedName>
</protein>
<dbReference type="PROSITE" id="PS51462">
    <property type="entry name" value="NUDIX"/>
    <property type="match status" value="1"/>
</dbReference>
<name>A0A9E2NJZ4_9FIRM</name>
<dbReference type="GO" id="GO:0019693">
    <property type="term" value="P:ribose phosphate metabolic process"/>
    <property type="evidence" value="ECO:0007669"/>
    <property type="project" value="TreeGrafter"/>
</dbReference>
<dbReference type="GO" id="GO:0006753">
    <property type="term" value="P:nucleoside phosphate metabolic process"/>
    <property type="evidence" value="ECO:0007669"/>
    <property type="project" value="TreeGrafter"/>
</dbReference>
<evidence type="ECO:0000259" key="2">
    <source>
        <dbReference type="PROSITE" id="PS51462"/>
    </source>
</evidence>
<gene>
    <name evidence="3" type="ORF">H9872_00250</name>
</gene>
<dbReference type="EMBL" id="JAHLFQ010000006">
    <property type="protein sequence ID" value="MBU3803179.1"/>
    <property type="molecule type" value="Genomic_DNA"/>
</dbReference>
<dbReference type="AlphaFoldDB" id="A0A9E2NJZ4"/>
<dbReference type="PANTHER" id="PTHR11839">
    <property type="entry name" value="UDP/ADP-SUGAR PYROPHOSPHATASE"/>
    <property type="match status" value="1"/>
</dbReference>
<dbReference type="InterPro" id="IPR015797">
    <property type="entry name" value="NUDIX_hydrolase-like_dom_sf"/>
</dbReference>
<dbReference type="Gene3D" id="3.90.79.10">
    <property type="entry name" value="Nucleoside Triphosphate Pyrophosphohydrolase"/>
    <property type="match status" value="1"/>
</dbReference>
<keyword evidence="1 3" id="KW-0378">Hydrolase</keyword>
<evidence type="ECO:0000313" key="4">
    <source>
        <dbReference type="Proteomes" id="UP000824229"/>
    </source>
</evidence>
<dbReference type="Pfam" id="PF00293">
    <property type="entry name" value="NUDIX"/>
    <property type="match status" value="1"/>
</dbReference>
<sequence>MKNRIKEIITLNQTKFLNFYHAIYENKLGQEKNWFIASRKNEEIIRRQYFEGQEDQVDAVLIVATHEATGKLVMVRQYRVPLNDYIYELPAGLIDQGEDFRISVARELKEETGLELIAIDEKKSCMKTYLSPGMTDESVAMIYCTCRGELSKEYLEADEDIEPLLLSKEEARELLDRRGKMDIKALIILQQFASA</sequence>
<accession>A0A9E2NJZ4</accession>
<comment type="caution">
    <text evidence="3">The sequence shown here is derived from an EMBL/GenBank/DDBJ whole genome shotgun (WGS) entry which is preliminary data.</text>
</comment>
<evidence type="ECO:0000256" key="1">
    <source>
        <dbReference type="ARBA" id="ARBA00022801"/>
    </source>
</evidence>
<proteinExistence type="predicted"/>
<dbReference type="SUPFAM" id="SSF55811">
    <property type="entry name" value="Nudix"/>
    <property type="match status" value="1"/>
</dbReference>
<dbReference type="PANTHER" id="PTHR11839:SF1">
    <property type="entry name" value="ADP-SUGAR PYROPHOSPHATASE"/>
    <property type="match status" value="1"/>
</dbReference>
<dbReference type="CDD" id="cd03424">
    <property type="entry name" value="NUDIX_ADPRase_Nudt5_UGPPase_Nudt14"/>
    <property type="match status" value="1"/>
</dbReference>